<proteinExistence type="inferred from homology"/>
<dbReference type="Gene3D" id="3.40.30.10">
    <property type="entry name" value="Glutaredoxin"/>
    <property type="match status" value="1"/>
</dbReference>
<dbReference type="PANTHER" id="PTHR12232">
    <property type="entry name" value="SH3 DOMAIN-BINDING GLUTAMIC ACID-RICH-LIKE PROTEIN"/>
    <property type="match status" value="1"/>
</dbReference>
<dbReference type="PROSITE" id="PS51354">
    <property type="entry name" value="GLUTAREDOXIN_2"/>
    <property type="match status" value="1"/>
</dbReference>
<evidence type="ECO:0000313" key="4">
    <source>
        <dbReference type="Proteomes" id="UP000807469"/>
    </source>
</evidence>
<accession>A0A9P5YXF9</accession>
<evidence type="ECO:0000256" key="1">
    <source>
        <dbReference type="ARBA" id="ARBA00007764"/>
    </source>
</evidence>
<dbReference type="InterPro" id="IPR051033">
    <property type="entry name" value="SH3BGR"/>
</dbReference>
<organism evidence="3 4">
    <name type="scientific">Pholiota conissans</name>
    <dbReference type="NCBI Taxonomy" id="109636"/>
    <lineage>
        <taxon>Eukaryota</taxon>
        <taxon>Fungi</taxon>
        <taxon>Dikarya</taxon>
        <taxon>Basidiomycota</taxon>
        <taxon>Agaricomycotina</taxon>
        <taxon>Agaricomycetes</taxon>
        <taxon>Agaricomycetidae</taxon>
        <taxon>Agaricales</taxon>
        <taxon>Agaricineae</taxon>
        <taxon>Strophariaceae</taxon>
        <taxon>Pholiota</taxon>
    </lineage>
</organism>
<dbReference type="InterPro" id="IPR006993">
    <property type="entry name" value="Glut_rich_SH3-bd"/>
</dbReference>
<dbReference type="OrthoDB" id="9932926at2759"/>
<keyword evidence="4" id="KW-1185">Reference proteome</keyword>
<sequence length="267" mass="29019">MPSPPITLYMTTIASQPALRQRQEYILRILQVKKIPFTTYDLASDDEAKRLWRRKAPADKQQLPGILVGGKFPGTFAEFEDAVEHDELDIFLRLKEKWDPVTDEDRPTPAVKPVGIPGAATPKEMTPDRLKSKLYPSASASPSPLKGKAIPVNKRTNELDLGDELSGYGLQGVKVTQDELANLIAELGLDGDDAGDLVKGLTDLAISETAIEGSAKKAEADIPVIVELKVKEKEDEISKGKVDALKTVTAISSAIDDKEPMTMATDA</sequence>
<dbReference type="GO" id="GO:0005737">
    <property type="term" value="C:cytoplasm"/>
    <property type="evidence" value="ECO:0007669"/>
    <property type="project" value="TreeGrafter"/>
</dbReference>
<dbReference type="Proteomes" id="UP000807469">
    <property type="component" value="Unassembled WGS sequence"/>
</dbReference>
<dbReference type="PANTHER" id="PTHR12232:SF0">
    <property type="entry name" value="THIOREDOXIN DOMAIN-CONTAINING PROTEIN"/>
    <property type="match status" value="1"/>
</dbReference>
<evidence type="ECO:0000256" key="2">
    <source>
        <dbReference type="SAM" id="MobiDB-lite"/>
    </source>
</evidence>
<dbReference type="Pfam" id="PF04908">
    <property type="entry name" value="SH3BGR"/>
    <property type="match status" value="1"/>
</dbReference>
<comment type="similarity">
    <text evidence="1">Belongs to the SH3BGR family.</text>
</comment>
<dbReference type="AlphaFoldDB" id="A0A9P5YXF9"/>
<protein>
    <submittedName>
        <fullName evidence="3">Uncharacterized protein</fullName>
    </submittedName>
</protein>
<comment type="caution">
    <text evidence="3">The sequence shown here is derived from an EMBL/GenBank/DDBJ whole genome shotgun (WGS) entry which is preliminary data.</text>
</comment>
<dbReference type="InterPro" id="IPR036249">
    <property type="entry name" value="Thioredoxin-like_sf"/>
</dbReference>
<evidence type="ECO:0000313" key="3">
    <source>
        <dbReference type="EMBL" id="KAF9475636.1"/>
    </source>
</evidence>
<feature type="region of interest" description="Disordered" evidence="2">
    <location>
        <begin position="102"/>
        <end position="126"/>
    </location>
</feature>
<name>A0A9P5YXF9_9AGAR</name>
<gene>
    <name evidence="3" type="ORF">BDN70DRAFT_840691</name>
</gene>
<dbReference type="SUPFAM" id="SSF52833">
    <property type="entry name" value="Thioredoxin-like"/>
    <property type="match status" value="1"/>
</dbReference>
<reference evidence="3" key="1">
    <citation type="submission" date="2020-11" db="EMBL/GenBank/DDBJ databases">
        <authorList>
            <consortium name="DOE Joint Genome Institute"/>
            <person name="Ahrendt S."/>
            <person name="Riley R."/>
            <person name="Andreopoulos W."/>
            <person name="Labutti K."/>
            <person name="Pangilinan J."/>
            <person name="Ruiz-Duenas F.J."/>
            <person name="Barrasa J.M."/>
            <person name="Sanchez-Garcia M."/>
            <person name="Camarero S."/>
            <person name="Miyauchi S."/>
            <person name="Serrano A."/>
            <person name="Linde D."/>
            <person name="Babiker R."/>
            <person name="Drula E."/>
            <person name="Ayuso-Fernandez I."/>
            <person name="Pacheco R."/>
            <person name="Padilla G."/>
            <person name="Ferreira P."/>
            <person name="Barriuso J."/>
            <person name="Kellner H."/>
            <person name="Castanera R."/>
            <person name="Alfaro M."/>
            <person name="Ramirez L."/>
            <person name="Pisabarro A.G."/>
            <person name="Kuo A."/>
            <person name="Tritt A."/>
            <person name="Lipzen A."/>
            <person name="He G."/>
            <person name="Yan M."/>
            <person name="Ng V."/>
            <person name="Cullen D."/>
            <person name="Martin F."/>
            <person name="Rosso M.-N."/>
            <person name="Henrissat B."/>
            <person name="Hibbett D."/>
            <person name="Martinez A.T."/>
            <person name="Grigoriev I.V."/>
        </authorList>
    </citation>
    <scope>NUCLEOTIDE SEQUENCE</scope>
    <source>
        <strain evidence="3">CIRM-BRFM 674</strain>
    </source>
</reference>
<dbReference type="EMBL" id="MU155325">
    <property type="protein sequence ID" value="KAF9475636.1"/>
    <property type="molecule type" value="Genomic_DNA"/>
</dbReference>